<gene>
    <name evidence="2" type="ORF">SDC9_185409</name>
</gene>
<protein>
    <submittedName>
        <fullName evidence="2">Uncharacterized protein</fullName>
    </submittedName>
</protein>
<accession>A0A645HFT3</accession>
<sequence>MILRRQLGDLCGSGKRNNGHAHVARQLGDEGLGRVLRGGEPAGFDVGGAHAARHIHGQHDGLLLRGQAQHGDGARGSHQQGGKPDQAEQRRNVAAQALAHAHGFAHQ</sequence>
<organism evidence="2">
    <name type="scientific">bioreactor metagenome</name>
    <dbReference type="NCBI Taxonomy" id="1076179"/>
    <lineage>
        <taxon>unclassified sequences</taxon>
        <taxon>metagenomes</taxon>
        <taxon>ecological metagenomes</taxon>
    </lineage>
</organism>
<reference evidence="2" key="1">
    <citation type="submission" date="2019-08" db="EMBL/GenBank/DDBJ databases">
        <authorList>
            <person name="Kucharzyk K."/>
            <person name="Murdoch R.W."/>
            <person name="Higgins S."/>
            <person name="Loffler F."/>
        </authorList>
    </citation>
    <scope>NUCLEOTIDE SEQUENCE</scope>
</reference>
<dbReference type="EMBL" id="VSSQ01092797">
    <property type="protein sequence ID" value="MPN37888.1"/>
    <property type="molecule type" value="Genomic_DNA"/>
</dbReference>
<proteinExistence type="predicted"/>
<name>A0A645HFT3_9ZZZZ</name>
<evidence type="ECO:0000256" key="1">
    <source>
        <dbReference type="SAM" id="MobiDB-lite"/>
    </source>
</evidence>
<dbReference type="AlphaFoldDB" id="A0A645HFT3"/>
<feature type="region of interest" description="Disordered" evidence="1">
    <location>
        <begin position="66"/>
        <end position="93"/>
    </location>
</feature>
<comment type="caution">
    <text evidence="2">The sequence shown here is derived from an EMBL/GenBank/DDBJ whole genome shotgun (WGS) entry which is preliminary data.</text>
</comment>
<evidence type="ECO:0000313" key="2">
    <source>
        <dbReference type="EMBL" id="MPN37888.1"/>
    </source>
</evidence>